<organism evidence="3">
    <name type="scientific">bioreactor metagenome</name>
    <dbReference type="NCBI Taxonomy" id="1076179"/>
    <lineage>
        <taxon>unclassified sequences</taxon>
        <taxon>metagenomes</taxon>
        <taxon>ecological metagenomes</taxon>
    </lineage>
</organism>
<dbReference type="SUPFAM" id="SSF48498">
    <property type="entry name" value="Tetracyclin repressor-like, C-terminal domain"/>
    <property type="match status" value="1"/>
</dbReference>
<dbReference type="InterPro" id="IPR009057">
    <property type="entry name" value="Homeodomain-like_sf"/>
</dbReference>
<name>A0A645D589_9ZZZZ</name>
<accession>A0A645D589</accession>
<dbReference type="Pfam" id="PF00440">
    <property type="entry name" value="TetR_N"/>
    <property type="match status" value="1"/>
</dbReference>
<dbReference type="EMBL" id="VSSQ01032954">
    <property type="protein sequence ID" value="MPM84391.1"/>
    <property type="molecule type" value="Genomic_DNA"/>
</dbReference>
<gene>
    <name evidence="3" type="ORF">SDC9_131462</name>
</gene>
<proteinExistence type="predicted"/>
<sequence length="206" mass="23704">MKKESMSKRKLQAIETKKKIYEAARQLVIKHGFENVSVDSIVEAAAVSKGAFYVHFESKDALAAALVNDYTNIADIDYKSFLITHSDSKSALDILILLTEKISDFIVINIGFENMRVLYKAHLTKTINTESAMSYNRELYKMFTEVLERGVRQGEIREDLPVDSLAKHLILSIRGITFEWCIRYPDFDLKEQVMDHFKILLYGLKK</sequence>
<dbReference type="SUPFAM" id="SSF46689">
    <property type="entry name" value="Homeodomain-like"/>
    <property type="match status" value="1"/>
</dbReference>
<dbReference type="AlphaFoldDB" id="A0A645D589"/>
<evidence type="ECO:0000313" key="3">
    <source>
        <dbReference type="EMBL" id="MPM84391.1"/>
    </source>
</evidence>
<dbReference type="PANTHER" id="PTHR43479:SF11">
    <property type="entry name" value="ACREF_ENVCD OPERON REPRESSOR-RELATED"/>
    <property type="match status" value="1"/>
</dbReference>
<dbReference type="InterPro" id="IPR001647">
    <property type="entry name" value="HTH_TetR"/>
</dbReference>
<dbReference type="PANTHER" id="PTHR43479">
    <property type="entry name" value="ACREF/ENVCD OPERON REPRESSOR-RELATED"/>
    <property type="match status" value="1"/>
</dbReference>
<dbReference type="GO" id="GO:0003677">
    <property type="term" value="F:DNA binding"/>
    <property type="evidence" value="ECO:0007669"/>
    <property type="project" value="UniProtKB-KW"/>
</dbReference>
<dbReference type="InterPro" id="IPR050624">
    <property type="entry name" value="HTH-type_Tx_Regulator"/>
</dbReference>
<dbReference type="Gene3D" id="1.10.357.10">
    <property type="entry name" value="Tetracycline Repressor, domain 2"/>
    <property type="match status" value="1"/>
</dbReference>
<reference evidence="3" key="1">
    <citation type="submission" date="2019-08" db="EMBL/GenBank/DDBJ databases">
        <authorList>
            <person name="Kucharzyk K."/>
            <person name="Murdoch R.W."/>
            <person name="Higgins S."/>
            <person name="Loffler F."/>
        </authorList>
    </citation>
    <scope>NUCLEOTIDE SEQUENCE</scope>
</reference>
<evidence type="ECO:0000259" key="2">
    <source>
        <dbReference type="PROSITE" id="PS50977"/>
    </source>
</evidence>
<dbReference type="PRINTS" id="PR00455">
    <property type="entry name" value="HTHTETR"/>
</dbReference>
<comment type="caution">
    <text evidence="3">The sequence shown here is derived from an EMBL/GenBank/DDBJ whole genome shotgun (WGS) entry which is preliminary data.</text>
</comment>
<feature type="domain" description="HTH tetR-type" evidence="2">
    <location>
        <begin position="14"/>
        <end position="74"/>
    </location>
</feature>
<dbReference type="PROSITE" id="PS50977">
    <property type="entry name" value="HTH_TETR_2"/>
    <property type="match status" value="1"/>
</dbReference>
<evidence type="ECO:0000256" key="1">
    <source>
        <dbReference type="ARBA" id="ARBA00023125"/>
    </source>
</evidence>
<dbReference type="PROSITE" id="PS01081">
    <property type="entry name" value="HTH_TETR_1"/>
    <property type="match status" value="1"/>
</dbReference>
<keyword evidence="1" id="KW-0238">DNA-binding</keyword>
<protein>
    <recommendedName>
        <fullName evidence="2">HTH tetR-type domain-containing protein</fullName>
    </recommendedName>
</protein>
<dbReference type="InterPro" id="IPR023772">
    <property type="entry name" value="DNA-bd_HTH_TetR-type_CS"/>
</dbReference>
<dbReference type="InterPro" id="IPR036271">
    <property type="entry name" value="Tet_transcr_reg_TetR-rel_C_sf"/>
</dbReference>